<proteinExistence type="predicted"/>
<comment type="caution">
    <text evidence="1">The sequence shown here is derived from an EMBL/GenBank/DDBJ whole genome shotgun (WGS) entry which is preliminary data.</text>
</comment>
<evidence type="ECO:0000313" key="2">
    <source>
        <dbReference type="Proteomes" id="UP000023152"/>
    </source>
</evidence>
<dbReference type="AlphaFoldDB" id="X6M0B3"/>
<dbReference type="Proteomes" id="UP000023152">
    <property type="component" value="Unassembled WGS sequence"/>
</dbReference>
<sequence>MCLISIFAQMTAVQKKKFVKNLLRSRGMDEKIQTEQTCLDCCVFVNCQENSLYGQNAKGLKIEVYVDDGHRKTKFDCPCKTIYFPHLNMGSAKQNRRRQTNNKKYWKVTNDKIYVIVKGLSKDTSYEILVQTCFERRSINNLQQIDKKLELSWTPAIRAKTYKTTQRQVRAAMIKDILKHLKAKWEKAKKELIEQTITGILISNDLDYCTDPSPNEL</sequence>
<name>X6M0B3_RETFI</name>
<gene>
    <name evidence="1" type="ORF">RFI_31006</name>
</gene>
<organism evidence="1 2">
    <name type="scientific">Reticulomyxa filosa</name>
    <dbReference type="NCBI Taxonomy" id="46433"/>
    <lineage>
        <taxon>Eukaryota</taxon>
        <taxon>Sar</taxon>
        <taxon>Rhizaria</taxon>
        <taxon>Retaria</taxon>
        <taxon>Foraminifera</taxon>
        <taxon>Monothalamids</taxon>
        <taxon>Reticulomyxidae</taxon>
        <taxon>Reticulomyxa</taxon>
    </lineage>
</organism>
<accession>X6M0B3</accession>
<reference evidence="1 2" key="1">
    <citation type="journal article" date="2013" name="Curr. Biol.">
        <title>The Genome of the Foraminiferan Reticulomyxa filosa.</title>
        <authorList>
            <person name="Glockner G."/>
            <person name="Hulsmann N."/>
            <person name="Schleicher M."/>
            <person name="Noegel A.A."/>
            <person name="Eichinger L."/>
            <person name="Gallinger C."/>
            <person name="Pawlowski J."/>
            <person name="Sierra R."/>
            <person name="Euteneuer U."/>
            <person name="Pillet L."/>
            <person name="Moustafa A."/>
            <person name="Platzer M."/>
            <person name="Groth M."/>
            <person name="Szafranski K."/>
            <person name="Schliwa M."/>
        </authorList>
    </citation>
    <scope>NUCLEOTIDE SEQUENCE [LARGE SCALE GENOMIC DNA]</scope>
</reference>
<evidence type="ECO:0000313" key="1">
    <source>
        <dbReference type="EMBL" id="ETO06390.1"/>
    </source>
</evidence>
<keyword evidence="2" id="KW-1185">Reference proteome</keyword>
<protein>
    <submittedName>
        <fullName evidence="1">Uncharacterized protein</fullName>
    </submittedName>
</protein>
<dbReference type="EMBL" id="ASPP01027183">
    <property type="protein sequence ID" value="ETO06390.1"/>
    <property type="molecule type" value="Genomic_DNA"/>
</dbReference>